<evidence type="ECO:0000256" key="1">
    <source>
        <dbReference type="SAM" id="SignalP"/>
    </source>
</evidence>
<comment type="caution">
    <text evidence="2">The sequence shown here is derived from an EMBL/GenBank/DDBJ whole genome shotgun (WGS) entry which is preliminary data.</text>
</comment>
<name>A0AAV4NWL8_CAEEX</name>
<evidence type="ECO:0000313" key="3">
    <source>
        <dbReference type="Proteomes" id="UP001054945"/>
    </source>
</evidence>
<dbReference type="Proteomes" id="UP001054945">
    <property type="component" value="Unassembled WGS sequence"/>
</dbReference>
<accession>A0AAV4NWL8</accession>
<keyword evidence="1" id="KW-0732">Signal</keyword>
<protein>
    <submittedName>
        <fullName evidence="2">Uncharacterized protein</fullName>
    </submittedName>
</protein>
<keyword evidence="3" id="KW-1185">Reference proteome</keyword>
<evidence type="ECO:0000313" key="2">
    <source>
        <dbReference type="EMBL" id="GIX89317.1"/>
    </source>
</evidence>
<dbReference type="EMBL" id="BPLR01021415">
    <property type="protein sequence ID" value="GIX89317.1"/>
    <property type="molecule type" value="Genomic_DNA"/>
</dbReference>
<feature type="chain" id="PRO_5043461565" evidence="1">
    <location>
        <begin position="19"/>
        <end position="128"/>
    </location>
</feature>
<reference evidence="2 3" key="1">
    <citation type="submission" date="2021-06" db="EMBL/GenBank/DDBJ databases">
        <title>Caerostris extrusa draft genome.</title>
        <authorList>
            <person name="Kono N."/>
            <person name="Arakawa K."/>
        </authorList>
    </citation>
    <scope>NUCLEOTIDE SEQUENCE [LARGE SCALE GENOMIC DNA]</scope>
</reference>
<gene>
    <name evidence="2" type="primary">AVEN_63727_1</name>
    <name evidence="2" type="ORF">CEXT_137051</name>
</gene>
<dbReference type="AlphaFoldDB" id="A0AAV4NWL8"/>
<sequence>MYLYCVLLVTLFAVGSYADKATCIHNKFNTDIGEQGYRTCHENSGATAIPRIKQCFQNYLKDKEVVITASNGQMTVDRTKFTTLGSSTSSTKVGQAIQACAAKNEDRMYQEAARAVQCVFSEVKKSCK</sequence>
<feature type="signal peptide" evidence="1">
    <location>
        <begin position="1"/>
        <end position="18"/>
    </location>
</feature>
<organism evidence="2 3">
    <name type="scientific">Caerostris extrusa</name>
    <name type="common">Bark spider</name>
    <name type="synonym">Caerostris bankana</name>
    <dbReference type="NCBI Taxonomy" id="172846"/>
    <lineage>
        <taxon>Eukaryota</taxon>
        <taxon>Metazoa</taxon>
        <taxon>Ecdysozoa</taxon>
        <taxon>Arthropoda</taxon>
        <taxon>Chelicerata</taxon>
        <taxon>Arachnida</taxon>
        <taxon>Araneae</taxon>
        <taxon>Araneomorphae</taxon>
        <taxon>Entelegynae</taxon>
        <taxon>Araneoidea</taxon>
        <taxon>Araneidae</taxon>
        <taxon>Caerostris</taxon>
    </lineage>
</organism>
<proteinExistence type="predicted"/>